<dbReference type="AlphaFoldDB" id="A0A9Q3EHP1"/>
<accession>A0A9Q3EHP1</accession>
<gene>
    <name evidence="1" type="ORF">O181_058751</name>
</gene>
<reference evidence="1" key="1">
    <citation type="submission" date="2021-03" db="EMBL/GenBank/DDBJ databases">
        <title>Draft genome sequence of rust myrtle Austropuccinia psidii MF-1, a brazilian biotype.</title>
        <authorList>
            <person name="Quecine M.C."/>
            <person name="Pachon D.M.R."/>
            <person name="Bonatelli M.L."/>
            <person name="Correr F.H."/>
            <person name="Franceschini L.M."/>
            <person name="Leite T.F."/>
            <person name="Margarido G.R.A."/>
            <person name="Almeida C.A."/>
            <person name="Ferrarezi J.A."/>
            <person name="Labate C.A."/>
        </authorList>
    </citation>
    <scope>NUCLEOTIDE SEQUENCE</scope>
    <source>
        <strain evidence="1">MF-1</strain>
    </source>
</reference>
<comment type="caution">
    <text evidence="1">The sequence shown here is derived from an EMBL/GenBank/DDBJ whole genome shotgun (WGS) entry which is preliminary data.</text>
</comment>
<evidence type="ECO:0000313" key="1">
    <source>
        <dbReference type="EMBL" id="MBW0519036.1"/>
    </source>
</evidence>
<organism evidence="1 2">
    <name type="scientific">Austropuccinia psidii MF-1</name>
    <dbReference type="NCBI Taxonomy" id="1389203"/>
    <lineage>
        <taxon>Eukaryota</taxon>
        <taxon>Fungi</taxon>
        <taxon>Dikarya</taxon>
        <taxon>Basidiomycota</taxon>
        <taxon>Pucciniomycotina</taxon>
        <taxon>Pucciniomycetes</taxon>
        <taxon>Pucciniales</taxon>
        <taxon>Sphaerophragmiaceae</taxon>
        <taxon>Austropuccinia</taxon>
    </lineage>
</organism>
<dbReference type="EMBL" id="AVOT02027054">
    <property type="protein sequence ID" value="MBW0519036.1"/>
    <property type="molecule type" value="Genomic_DNA"/>
</dbReference>
<dbReference type="Proteomes" id="UP000765509">
    <property type="component" value="Unassembled WGS sequence"/>
</dbReference>
<proteinExistence type="predicted"/>
<name>A0A9Q3EHP1_9BASI</name>
<keyword evidence="2" id="KW-1185">Reference proteome</keyword>
<sequence>MLTTTQNLISQVEQKQGCGPQPQPVMGDKLLTKAKGSLYGLLERNMRAQDNNMFQHMCDTLKYSLDNDAKQYQMKEMEFQENKILSIIELTHQLDMNIEQERFTDIEVKENRSLC</sequence>
<protein>
    <submittedName>
        <fullName evidence="1">Uncharacterized protein</fullName>
    </submittedName>
</protein>
<evidence type="ECO:0000313" key="2">
    <source>
        <dbReference type="Proteomes" id="UP000765509"/>
    </source>
</evidence>